<feature type="region of interest" description="Disordered" evidence="1">
    <location>
        <begin position="34"/>
        <end position="54"/>
    </location>
</feature>
<name>A0A645JG82_9ZZZZ</name>
<sequence length="95" mass="10261">MGGQGFSVVLKNHLKAAGRFILPDSVYVETAAVGPAQAHQDPGEGGFPAPRIPRKPHDFPFADFDGKIVQNGFLMITLADIFSENKFLHQVCAPL</sequence>
<dbReference type="EMBL" id="VSSQ01139685">
    <property type="protein sequence ID" value="MPN62120.1"/>
    <property type="molecule type" value="Genomic_DNA"/>
</dbReference>
<evidence type="ECO:0000313" key="2">
    <source>
        <dbReference type="EMBL" id="MPN62120.1"/>
    </source>
</evidence>
<organism evidence="2">
    <name type="scientific">bioreactor metagenome</name>
    <dbReference type="NCBI Taxonomy" id="1076179"/>
    <lineage>
        <taxon>unclassified sequences</taxon>
        <taxon>metagenomes</taxon>
        <taxon>ecological metagenomes</taxon>
    </lineage>
</organism>
<gene>
    <name evidence="2" type="ORF">SDC9_209867</name>
</gene>
<reference evidence="2" key="1">
    <citation type="submission" date="2019-08" db="EMBL/GenBank/DDBJ databases">
        <authorList>
            <person name="Kucharzyk K."/>
            <person name="Murdoch R.W."/>
            <person name="Higgins S."/>
            <person name="Loffler F."/>
        </authorList>
    </citation>
    <scope>NUCLEOTIDE SEQUENCE</scope>
</reference>
<protein>
    <submittedName>
        <fullName evidence="2">Uncharacterized protein</fullName>
    </submittedName>
</protein>
<comment type="caution">
    <text evidence="2">The sequence shown here is derived from an EMBL/GenBank/DDBJ whole genome shotgun (WGS) entry which is preliminary data.</text>
</comment>
<evidence type="ECO:0000256" key="1">
    <source>
        <dbReference type="SAM" id="MobiDB-lite"/>
    </source>
</evidence>
<proteinExistence type="predicted"/>
<dbReference type="AlphaFoldDB" id="A0A645JG82"/>
<accession>A0A645JG82</accession>